<evidence type="ECO:0000313" key="1">
    <source>
        <dbReference type="EMBL" id="CAE7038801.1"/>
    </source>
</evidence>
<evidence type="ECO:0000313" key="2">
    <source>
        <dbReference type="Proteomes" id="UP000604046"/>
    </source>
</evidence>
<sequence>MANLENEETDILGEVLYCEVLLGEDDSDPRIRQKRLAILAKQRQDGLFESREDDDDDDDEDEGLDHATFNALTALIPHSWFPSAASVKKLSMMTESSYDELLGQAGILRQQRDA</sequence>
<dbReference type="Proteomes" id="UP000604046">
    <property type="component" value="Unassembled WGS sequence"/>
</dbReference>
<gene>
    <name evidence="1" type="ORF">SNAT2548_LOCUS4625</name>
</gene>
<dbReference type="AlphaFoldDB" id="A0A812IJZ5"/>
<dbReference type="OrthoDB" id="427834at2759"/>
<name>A0A812IJZ5_9DINO</name>
<dbReference type="EMBL" id="CAJNDS010000287">
    <property type="protein sequence ID" value="CAE7038801.1"/>
    <property type="molecule type" value="Genomic_DNA"/>
</dbReference>
<reference evidence="1" key="1">
    <citation type="submission" date="2021-02" db="EMBL/GenBank/DDBJ databases">
        <authorList>
            <person name="Dougan E. K."/>
            <person name="Rhodes N."/>
            <person name="Thang M."/>
            <person name="Chan C."/>
        </authorList>
    </citation>
    <scope>NUCLEOTIDE SEQUENCE</scope>
</reference>
<organism evidence="1 2">
    <name type="scientific">Symbiodinium natans</name>
    <dbReference type="NCBI Taxonomy" id="878477"/>
    <lineage>
        <taxon>Eukaryota</taxon>
        <taxon>Sar</taxon>
        <taxon>Alveolata</taxon>
        <taxon>Dinophyceae</taxon>
        <taxon>Suessiales</taxon>
        <taxon>Symbiodiniaceae</taxon>
        <taxon>Symbiodinium</taxon>
    </lineage>
</organism>
<comment type="caution">
    <text evidence="1">The sequence shown here is derived from an EMBL/GenBank/DDBJ whole genome shotgun (WGS) entry which is preliminary data.</text>
</comment>
<proteinExistence type="predicted"/>
<keyword evidence="2" id="KW-1185">Reference proteome</keyword>
<accession>A0A812IJZ5</accession>
<protein>
    <submittedName>
        <fullName evidence="1">Uncharacterized protein</fullName>
    </submittedName>
</protein>